<dbReference type="PROSITE" id="PS51257">
    <property type="entry name" value="PROKAR_LIPOPROTEIN"/>
    <property type="match status" value="1"/>
</dbReference>
<keyword evidence="4" id="KW-1185">Reference proteome</keyword>
<protein>
    <submittedName>
        <fullName evidence="3">Uncharacterized protein</fullName>
    </submittedName>
</protein>
<sequence length="51" mass="5138">MVRVFVFGLVTLLALAGAASACPFSAQNTTDETTSTSQLPTTTDTGTKTGG</sequence>
<organism evidence="3 4">
    <name type="scientific">Dongia sedimenti</name>
    <dbReference type="NCBI Taxonomy" id="3064282"/>
    <lineage>
        <taxon>Bacteria</taxon>
        <taxon>Pseudomonadati</taxon>
        <taxon>Pseudomonadota</taxon>
        <taxon>Alphaproteobacteria</taxon>
        <taxon>Rhodospirillales</taxon>
        <taxon>Dongiaceae</taxon>
        <taxon>Dongia</taxon>
    </lineage>
</organism>
<comment type="caution">
    <text evidence="3">The sequence shown here is derived from an EMBL/GenBank/DDBJ whole genome shotgun (WGS) entry which is preliminary data.</text>
</comment>
<dbReference type="Proteomes" id="UP001230156">
    <property type="component" value="Unassembled WGS sequence"/>
</dbReference>
<proteinExistence type="predicted"/>
<feature type="region of interest" description="Disordered" evidence="1">
    <location>
        <begin position="26"/>
        <end position="51"/>
    </location>
</feature>
<keyword evidence="2" id="KW-0732">Signal</keyword>
<feature type="chain" id="PRO_5047257736" evidence="2">
    <location>
        <begin position="22"/>
        <end position="51"/>
    </location>
</feature>
<evidence type="ECO:0000313" key="3">
    <source>
        <dbReference type="EMBL" id="MDQ7249414.1"/>
    </source>
</evidence>
<reference evidence="4" key="1">
    <citation type="submission" date="2023-08" db="EMBL/GenBank/DDBJ databases">
        <title>Rhodospirillaceae gen. nov., a novel taxon isolated from the Yangtze River Yuezi River estuary sludge.</title>
        <authorList>
            <person name="Ruan L."/>
        </authorList>
    </citation>
    <scope>NUCLEOTIDE SEQUENCE [LARGE SCALE GENOMIC DNA]</scope>
    <source>
        <strain evidence="4">R-7</strain>
    </source>
</reference>
<name>A0ABU0YNW5_9PROT</name>
<evidence type="ECO:0000256" key="1">
    <source>
        <dbReference type="SAM" id="MobiDB-lite"/>
    </source>
</evidence>
<dbReference type="EMBL" id="JAUYVI010000005">
    <property type="protein sequence ID" value="MDQ7249414.1"/>
    <property type="molecule type" value="Genomic_DNA"/>
</dbReference>
<dbReference type="RefSeq" id="WP_379957365.1">
    <property type="nucleotide sequence ID" value="NZ_JAUYVI010000005.1"/>
</dbReference>
<feature type="compositionally biased region" description="Low complexity" evidence="1">
    <location>
        <begin position="29"/>
        <end position="51"/>
    </location>
</feature>
<gene>
    <name evidence="3" type="ORF">Q8A70_17130</name>
</gene>
<accession>A0ABU0YNW5</accession>
<evidence type="ECO:0000313" key="4">
    <source>
        <dbReference type="Proteomes" id="UP001230156"/>
    </source>
</evidence>
<evidence type="ECO:0000256" key="2">
    <source>
        <dbReference type="SAM" id="SignalP"/>
    </source>
</evidence>
<feature type="signal peptide" evidence="2">
    <location>
        <begin position="1"/>
        <end position="21"/>
    </location>
</feature>